<protein>
    <submittedName>
        <fullName evidence="1">Uncharacterized protein</fullName>
    </submittedName>
</protein>
<comment type="caution">
    <text evidence="1">The sequence shown here is derived from an EMBL/GenBank/DDBJ whole genome shotgun (WGS) entry which is preliminary data.</text>
</comment>
<reference evidence="1 2" key="1">
    <citation type="submission" date="2017-04" db="EMBL/GenBank/DDBJ databases">
        <title>Draft genome sequence of Zooshikella ganghwensis VG4 isolated from Red Sea sediments.</title>
        <authorList>
            <person name="Rehman Z."/>
            <person name="Alam I."/>
            <person name="Kamau A."/>
            <person name="Bajic V."/>
            <person name="Leiknes T."/>
        </authorList>
    </citation>
    <scope>NUCLEOTIDE SEQUENCE [LARGE SCALE GENOMIC DNA]</scope>
    <source>
        <strain evidence="1 2">VG4</strain>
    </source>
</reference>
<accession>A0A4P9VGM3</accession>
<dbReference type="Proteomes" id="UP000257039">
    <property type="component" value="Unassembled WGS sequence"/>
</dbReference>
<gene>
    <name evidence="1" type="ORF">B9G39_28190</name>
</gene>
<dbReference type="EMBL" id="NDXW01000008">
    <property type="protein sequence ID" value="RDH41499.1"/>
    <property type="molecule type" value="Genomic_DNA"/>
</dbReference>
<evidence type="ECO:0000313" key="1">
    <source>
        <dbReference type="EMBL" id="RDH41499.1"/>
    </source>
</evidence>
<name>A0A4P9VGM3_9GAMM</name>
<keyword evidence="2" id="KW-1185">Reference proteome</keyword>
<proteinExistence type="predicted"/>
<sequence length="229" mass="26485">MKKLIFTVTFVSCFSSMGYCESEQLSKKYVSIDHQENIPIAWRMDSPDNKKSSEPVLFDTPMDPTHYTNEELGLKEVKPYLNNTKDSIRSQMSYVASMNQVELKEYAKASGISIETAKAFHDHSTKVLTRAGNESRRLYKAFCKKLLSHNFKKPVHRYEIDSFIADRDKSTSEMYQIISNGIDEFQALYPADYKTMFDGIQGSFLHIEHDDNAVTPDYWVKYYKAQCSK</sequence>
<dbReference type="RefSeq" id="WP_094789815.1">
    <property type="nucleotide sequence ID" value="NZ_NDXW01000008.1"/>
</dbReference>
<dbReference type="AlphaFoldDB" id="A0A4P9VGM3"/>
<organism evidence="1 2">
    <name type="scientific">Zooshikella ganghwensis</name>
    <dbReference type="NCBI Taxonomy" id="202772"/>
    <lineage>
        <taxon>Bacteria</taxon>
        <taxon>Pseudomonadati</taxon>
        <taxon>Pseudomonadota</taxon>
        <taxon>Gammaproteobacteria</taxon>
        <taxon>Oceanospirillales</taxon>
        <taxon>Zooshikellaceae</taxon>
        <taxon>Zooshikella</taxon>
    </lineage>
</organism>
<evidence type="ECO:0000313" key="2">
    <source>
        <dbReference type="Proteomes" id="UP000257039"/>
    </source>
</evidence>